<dbReference type="GO" id="GO:0031297">
    <property type="term" value="P:replication fork processing"/>
    <property type="evidence" value="ECO:0007669"/>
    <property type="project" value="TreeGrafter"/>
</dbReference>
<dbReference type="SMART" id="SM00184">
    <property type="entry name" value="RING"/>
    <property type="match status" value="1"/>
</dbReference>
<dbReference type="AlphaFoldDB" id="A0AA36GPS6"/>
<keyword evidence="7" id="KW-1185">Reference proteome</keyword>
<accession>A0AA36GPS6</accession>
<keyword evidence="4" id="KW-0175">Coiled coil</keyword>
<feature type="coiled-coil region" evidence="4">
    <location>
        <begin position="177"/>
        <end position="225"/>
    </location>
</feature>
<protein>
    <recommendedName>
        <fullName evidence="5">RING-type domain-containing protein</fullName>
    </recommendedName>
</protein>
<dbReference type="GO" id="GO:0005634">
    <property type="term" value="C:nucleus"/>
    <property type="evidence" value="ECO:0007669"/>
    <property type="project" value="TreeGrafter"/>
</dbReference>
<dbReference type="InterPro" id="IPR001841">
    <property type="entry name" value="Znf_RING"/>
</dbReference>
<feature type="domain" description="RING-type" evidence="5">
    <location>
        <begin position="7"/>
        <end position="49"/>
    </location>
</feature>
<comment type="caution">
    <text evidence="6">The sequence shown here is derived from an EMBL/GenBank/DDBJ whole genome shotgun (WGS) entry which is preliminary data.</text>
</comment>
<dbReference type="EMBL" id="CATQJL010000112">
    <property type="protein sequence ID" value="CAJ0596101.1"/>
    <property type="molecule type" value="Genomic_DNA"/>
</dbReference>
<keyword evidence="2" id="KW-0862">Zinc</keyword>
<dbReference type="GO" id="GO:0061630">
    <property type="term" value="F:ubiquitin protein ligase activity"/>
    <property type="evidence" value="ECO:0007669"/>
    <property type="project" value="TreeGrafter"/>
</dbReference>
<keyword evidence="1 3" id="KW-0863">Zinc-finger</keyword>
<evidence type="ECO:0000313" key="7">
    <source>
        <dbReference type="Proteomes" id="UP001176961"/>
    </source>
</evidence>
<dbReference type="PANTHER" id="PTHR46569:SF1">
    <property type="entry name" value="E3 UBIQUITIN-PROTEIN LIGASE RFWD3-RELATED"/>
    <property type="match status" value="1"/>
</dbReference>
<dbReference type="GO" id="GO:0008270">
    <property type="term" value="F:zinc ion binding"/>
    <property type="evidence" value="ECO:0007669"/>
    <property type="project" value="UniProtKB-KW"/>
</dbReference>
<dbReference type="SUPFAM" id="SSF57850">
    <property type="entry name" value="RING/U-box"/>
    <property type="match status" value="1"/>
</dbReference>
<evidence type="ECO:0000256" key="2">
    <source>
        <dbReference type="ARBA" id="ARBA00022833"/>
    </source>
</evidence>
<feature type="coiled-coil region" evidence="4">
    <location>
        <begin position="79"/>
        <end position="152"/>
    </location>
</feature>
<dbReference type="Proteomes" id="UP001176961">
    <property type="component" value="Unassembled WGS sequence"/>
</dbReference>
<dbReference type="InterPro" id="IPR013083">
    <property type="entry name" value="Znf_RING/FYVE/PHD"/>
</dbReference>
<evidence type="ECO:0000256" key="4">
    <source>
        <dbReference type="SAM" id="Coils"/>
    </source>
</evidence>
<reference evidence="6" key="1">
    <citation type="submission" date="2023-07" db="EMBL/GenBank/DDBJ databases">
        <authorList>
            <consortium name="CYATHOMIX"/>
        </authorList>
    </citation>
    <scope>NUCLEOTIDE SEQUENCE</scope>
    <source>
        <strain evidence="6">N/A</strain>
    </source>
</reference>
<dbReference type="PROSITE" id="PS50089">
    <property type="entry name" value="ZF_RING_2"/>
    <property type="match status" value="1"/>
</dbReference>
<dbReference type="Pfam" id="PF13639">
    <property type="entry name" value="zf-RING_2"/>
    <property type="match status" value="1"/>
</dbReference>
<evidence type="ECO:0000256" key="3">
    <source>
        <dbReference type="PROSITE-ProRule" id="PRU00175"/>
    </source>
</evidence>
<dbReference type="GO" id="GO:0016567">
    <property type="term" value="P:protein ubiquitination"/>
    <property type="evidence" value="ECO:0007669"/>
    <property type="project" value="TreeGrafter"/>
</dbReference>
<dbReference type="Gene3D" id="3.30.40.10">
    <property type="entry name" value="Zinc/RING finger domain, C3HC4 (zinc finger)"/>
    <property type="match status" value="1"/>
</dbReference>
<organism evidence="6 7">
    <name type="scientific">Cylicocyclus nassatus</name>
    <name type="common">Nematode worm</name>
    <dbReference type="NCBI Taxonomy" id="53992"/>
    <lineage>
        <taxon>Eukaryota</taxon>
        <taxon>Metazoa</taxon>
        <taxon>Ecdysozoa</taxon>
        <taxon>Nematoda</taxon>
        <taxon>Chromadorea</taxon>
        <taxon>Rhabditida</taxon>
        <taxon>Rhabditina</taxon>
        <taxon>Rhabditomorpha</taxon>
        <taxon>Strongyloidea</taxon>
        <taxon>Strongylidae</taxon>
        <taxon>Cylicocyclus</taxon>
    </lineage>
</organism>
<sequence length="249" mass="28858">MLVRCKCTICAEEFARTDMTALLCGHVFHAKCIQSWFEKRTTTPTCPCCGTSTDKNLIVRRLFFNACDDQDDDGLMEIFEKTKFALLRAKEEIQELKNDKKEVDDKLALERGKVSSLEAQNSSQNGKLNEAKNTQEELLELIRRRGEELKDREEYESDLRSCIQIMEEQLRYSKKNEDDSNLLVKSLEEQLRTLKKNQNDSKLLIKDSNLHIENMEQQLRTSNENEHLIGNVGQDVVCEDLFLHQGFSD</sequence>
<dbReference type="PANTHER" id="PTHR46569">
    <property type="entry name" value="E3 UBIQUITIN-PROTEIN LIGASE TRAIP"/>
    <property type="match status" value="1"/>
</dbReference>
<dbReference type="GO" id="GO:0090734">
    <property type="term" value="C:site of DNA damage"/>
    <property type="evidence" value="ECO:0007669"/>
    <property type="project" value="TreeGrafter"/>
</dbReference>
<proteinExistence type="predicted"/>
<gene>
    <name evidence="6" type="ORF">CYNAS_LOCUS8084</name>
</gene>
<name>A0AA36GPS6_CYLNA</name>
<dbReference type="InterPro" id="IPR052639">
    <property type="entry name" value="TRAIP_ubiq-protein_ligase"/>
</dbReference>
<keyword evidence="1 3" id="KW-0479">Metal-binding</keyword>
<evidence type="ECO:0000256" key="1">
    <source>
        <dbReference type="ARBA" id="ARBA00022771"/>
    </source>
</evidence>
<evidence type="ECO:0000313" key="6">
    <source>
        <dbReference type="EMBL" id="CAJ0596101.1"/>
    </source>
</evidence>
<evidence type="ECO:0000259" key="5">
    <source>
        <dbReference type="PROSITE" id="PS50089"/>
    </source>
</evidence>